<evidence type="ECO:0000313" key="1">
    <source>
        <dbReference type="EMBL" id="OYV03224.1"/>
    </source>
</evidence>
<organism evidence="1 2">
    <name type="scientific">candidate division WOR-3 bacterium 4484_18</name>
    <dbReference type="NCBI Taxonomy" id="2020626"/>
    <lineage>
        <taxon>Bacteria</taxon>
        <taxon>Bacteria division WOR-3</taxon>
    </lineage>
</organism>
<evidence type="ECO:0000313" key="2">
    <source>
        <dbReference type="Proteomes" id="UP000216312"/>
    </source>
</evidence>
<dbReference type="Pfam" id="PF20245">
    <property type="entry name" value="DUF6600"/>
    <property type="match status" value="1"/>
</dbReference>
<reference evidence="2" key="1">
    <citation type="submission" date="2017-07" db="EMBL/GenBank/DDBJ databases">
        <title>Novel pathways for hydrocarbon cycling and metabolic interdependencies in hydrothermal sediment communities.</title>
        <authorList>
            <person name="Dombrowski N."/>
            <person name="Seitz K."/>
            <person name="Teske A."/>
            <person name="Baker B."/>
        </authorList>
    </citation>
    <scope>NUCLEOTIDE SEQUENCE [LARGE SCALE GENOMIC DNA]</scope>
</reference>
<dbReference type="InterPro" id="IPR046535">
    <property type="entry name" value="DUF6600"/>
</dbReference>
<sequence length="273" mass="33397">MRNLLLLILAVIITISSATGYGYGTRWEYNWRYNPYYYEGYHYWGPIYWEWYGRWVWLPPFGRVWMPFVWEDWQPYRYGMWVWTERWGWLWVSFEPWAICYHYGRWLWTPMYGWVWIPGYVWAPHWVVWIEIHGYIGWAPMDPWGNPAGYYEYPGYPEHPTPPGWGMPFKTHELSEEEMFEQGAWLFVEKAKFEKGELNPIPLPKVKPLIPTEELKHTVIRKEPAIKEVPEQLKFDAIKPNLPKRIEKFHQLLKQKVRLPEVPKGWRRPEKLE</sequence>
<dbReference type="EMBL" id="NMUJ01000015">
    <property type="protein sequence ID" value="OYV03224.1"/>
    <property type="molecule type" value="Genomic_DNA"/>
</dbReference>
<comment type="caution">
    <text evidence="1">The sequence shown here is derived from an EMBL/GenBank/DDBJ whole genome shotgun (WGS) entry which is preliminary data.</text>
</comment>
<gene>
    <name evidence="1" type="ORF">CGW93_01925</name>
</gene>
<name>A0A257LUD6_UNCW3</name>
<protein>
    <submittedName>
        <fullName evidence="1">Uncharacterized protein</fullName>
    </submittedName>
</protein>
<dbReference type="AlphaFoldDB" id="A0A257LUD6"/>
<accession>A0A257LUD6</accession>
<dbReference type="Proteomes" id="UP000216312">
    <property type="component" value="Unassembled WGS sequence"/>
</dbReference>
<proteinExistence type="predicted"/>